<organism evidence="1 2">
    <name type="scientific">Corallococcus macrosporus</name>
    <dbReference type="NCBI Taxonomy" id="35"/>
    <lineage>
        <taxon>Bacteria</taxon>
        <taxon>Pseudomonadati</taxon>
        <taxon>Myxococcota</taxon>
        <taxon>Myxococcia</taxon>
        <taxon>Myxococcales</taxon>
        <taxon>Cystobacterineae</taxon>
        <taxon>Myxococcaceae</taxon>
        <taxon>Corallococcus</taxon>
    </lineage>
</organism>
<accession>A0ABS3DPW3</accession>
<comment type="caution">
    <text evidence="1">The sequence shown here is derived from an EMBL/GenBank/DDBJ whole genome shotgun (WGS) entry which is preliminary data.</text>
</comment>
<name>A0ABS3DPW3_9BACT</name>
<gene>
    <name evidence="1" type="ORF">JYK02_38235</name>
</gene>
<keyword evidence="2" id="KW-1185">Reference proteome</keyword>
<dbReference type="Proteomes" id="UP000664052">
    <property type="component" value="Unassembled WGS sequence"/>
</dbReference>
<protein>
    <submittedName>
        <fullName evidence="1">Uncharacterized protein</fullName>
    </submittedName>
</protein>
<dbReference type="RefSeq" id="WP_207057897.1">
    <property type="nucleotide sequence ID" value="NZ_JAFIMU010000017.1"/>
</dbReference>
<evidence type="ECO:0000313" key="1">
    <source>
        <dbReference type="EMBL" id="MBN8233373.1"/>
    </source>
</evidence>
<sequence length="59" mass="6326">MENACLLLAVVPIRSLADEEPRDVETTCNHGKHADLRSVPLPDPATSTRCRAWAGGRAG</sequence>
<dbReference type="EMBL" id="JAFIMU010000017">
    <property type="protein sequence ID" value="MBN8233373.1"/>
    <property type="molecule type" value="Genomic_DNA"/>
</dbReference>
<evidence type="ECO:0000313" key="2">
    <source>
        <dbReference type="Proteomes" id="UP000664052"/>
    </source>
</evidence>
<proteinExistence type="predicted"/>
<reference evidence="1 2" key="1">
    <citation type="submission" date="2021-02" db="EMBL/GenBank/DDBJ databases">
        <title>De Novo genome assembly of isolated myxobacteria.</title>
        <authorList>
            <person name="Stevens D.C."/>
        </authorList>
    </citation>
    <scope>NUCLEOTIDE SEQUENCE [LARGE SCALE GENOMIC DNA]</scope>
    <source>
        <strain evidence="1 2">ATCC 29039</strain>
    </source>
</reference>